<dbReference type="OrthoDB" id="9815002at2"/>
<name>A0A4R1F767_9GAMM</name>
<sequence length="469" mass="54470">MKTNHSPIRVTITFIISILSIYGLPTLVSAQNPTDDQSILNAARALGVVNNAARTPQQQTYIPRTQATNNPAANRVKHDPYAAKRQQILRQNAARRKAHQQRIQQLQRQQYQKANLQRTQQQNSQHNLWNRVYQGFRFRDYRHQPLVKKYTREFSRSPQRIQQLADRSSDYLFMVVNELNRRRMPTELALLPFVESAYKNVAFSHAGAAGMWQFIPATGRRYGLKQTRSYDARLDSHQATRAALDYLQQLNREFKGDWLLSLAAYNCGEYRVHREIAKNRSRGKRTDYWSLDLPRETKQYVPRLLAFKEIYRNPSAYQVRLRGIPNSPALARINVNKPVNLRKAAARAGVPADKLLALNSGYLHGITTPRYSNKITLPRRYAGRLHKAIQSLPPAKDVHNITARKYAKSRGKRSKFRYHKVRRGDNLFRIARKHGTTVKRIKRLNKMRGNKIWPGKRLIIAKSSRRSYS</sequence>
<comment type="similarity">
    <text evidence="1">Belongs to the transglycosylase Slt family.</text>
</comment>
<dbReference type="SUPFAM" id="SSF54106">
    <property type="entry name" value="LysM domain"/>
    <property type="match status" value="1"/>
</dbReference>
<dbReference type="SMART" id="SM00257">
    <property type="entry name" value="LysM"/>
    <property type="match status" value="1"/>
</dbReference>
<dbReference type="InterPro" id="IPR018392">
    <property type="entry name" value="LysM"/>
</dbReference>
<dbReference type="CDD" id="cd16894">
    <property type="entry name" value="MltD-like"/>
    <property type="match status" value="1"/>
</dbReference>
<keyword evidence="4" id="KW-1185">Reference proteome</keyword>
<dbReference type="InterPro" id="IPR036779">
    <property type="entry name" value="LysM_dom_sf"/>
</dbReference>
<comment type="caution">
    <text evidence="3">The sequence shown here is derived from an EMBL/GenBank/DDBJ whole genome shotgun (WGS) entry which is preliminary data.</text>
</comment>
<feature type="domain" description="LysM" evidence="2">
    <location>
        <begin position="417"/>
        <end position="460"/>
    </location>
</feature>
<dbReference type="InterPro" id="IPR023346">
    <property type="entry name" value="Lysozyme-like_dom_sf"/>
</dbReference>
<dbReference type="PANTHER" id="PTHR37423">
    <property type="entry name" value="SOLUBLE LYTIC MUREIN TRANSGLYCOSYLASE-RELATED"/>
    <property type="match status" value="1"/>
</dbReference>
<accession>A0A4R1F767</accession>
<dbReference type="Gene3D" id="1.10.530.10">
    <property type="match status" value="1"/>
</dbReference>
<organism evidence="3 4">
    <name type="scientific">Cocleimonas flava</name>
    <dbReference type="NCBI Taxonomy" id="634765"/>
    <lineage>
        <taxon>Bacteria</taxon>
        <taxon>Pseudomonadati</taxon>
        <taxon>Pseudomonadota</taxon>
        <taxon>Gammaproteobacteria</taxon>
        <taxon>Thiotrichales</taxon>
        <taxon>Thiotrichaceae</taxon>
        <taxon>Cocleimonas</taxon>
    </lineage>
</organism>
<proteinExistence type="inferred from homology"/>
<dbReference type="CDD" id="cd00118">
    <property type="entry name" value="LysM"/>
    <property type="match status" value="1"/>
</dbReference>
<dbReference type="EMBL" id="SMFQ01000002">
    <property type="protein sequence ID" value="TCJ88419.1"/>
    <property type="molecule type" value="Genomic_DNA"/>
</dbReference>
<dbReference type="Gene3D" id="3.10.350.10">
    <property type="entry name" value="LysM domain"/>
    <property type="match status" value="1"/>
</dbReference>
<evidence type="ECO:0000256" key="1">
    <source>
        <dbReference type="ARBA" id="ARBA00007734"/>
    </source>
</evidence>
<dbReference type="Pfam" id="PF01476">
    <property type="entry name" value="LysM"/>
    <property type="match status" value="1"/>
</dbReference>
<dbReference type="PANTHER" id="PTHR37423:SF2">
    <property type="entry name" value="MEMBRANE-BOUND LYTIC MUREIN TRANSGLYCOSYLASE C"/>
    <property type="match status" value="1"/>
</dbReference>
<reference evidence="3 4" key="1">
    <citation type="submission" date="2019-03" db="EMBL/GenBank/DDBJ databases">
        <title>Genomic Encyclopedia of Type Strains, Phase IV (KMG-IV): sequencing the most valuable type-strain genomes for metagenomic binning, comparative biology and taxonomic classification.</title>
        <authorList>
            <person name="Goeker M."/>
        </authorList>
    </citation>
    <scope>NUCLEOTIDE SEQUENCE [LARGE SCALE GENOMIC DNA]</scope>
    <source>
        <strain evidence="3 4">DSM 24830</strain>
    </source>
</reference>
<dbReference type="RefSeq" id="WP_131904115.1">
    <property type="nucleotide sequence ID" value="NZ_BAAAFU010000008.1"/>
</dbReference>
<evidence type="ECO:0000259" key="2">
    <source>
        <dbReference type="PROSITE" id="PS51782"/>
    </source>
</evidence>
<protein>
    <submittedName>
        <fullName evidence="3">Membrane-bound lytic murein transglycosylase D</fullName>
    </submittedName>
</protein>
<dbReference type="PROSITE" id="PS51782">
    <property type="entry name" value="LYSM"/>
    <property type="match status" value="1"/>
</dbReference>
<gene>
    <name evidence="3" type="ORF">EV695_0265</name>
</gene>
<evidence type="ECO:0000313" key="3">
    <source>
        <dbReference type="EMBL" id="TCJ88419.1"/>
    </source>
</evidence>
<dbReference type="Proteomes" id="UP000294887">
    <property type="component" value="Unassembled WGS sequence"/>
</dbReference>
<dbReference type="SUPFAM" id="SSF53955">
    <property type="entry name" value="Lysozyme-like"/>
    <property type="match status" value="1"/>
</dbReference>
<dbReference type="AlphaFoldDB" id="A0A4R1F767"/>
<dbReference type="Pfam" id="PF01464">
    <property type="entry name" value="SLT"/>
    <property type="match status" value="1"/>
</dbReference>
<evidence type="ECO:0000313" key="4">
    <source>
        <dbReference type="Proteomes" id="UP000294887"/>
    </source>
</evidence>
<dbReference type="InterPro" id="IPR008258">
    <property type="entry name" value="Transglycosylase_SLT_dom_1"/>
</dbReference>